<evidence type="ECO:0000256" key="3">
    <source>
        <dbReference type="SAM" id="MobiDB-lite"/>
    </source>
</evidence>
<dbReference type="EMBL" id="FNIX01000012">
    <property type="protein sequence ID" value="SDP66394.1"/>
    <property type="molecule type" value="Genomic_DNA"/>
</dbReference>
<evidence type="ECO:0000313" key="6">
    <source>
        <dbReference type="Proteomes" id="UP000199691"/>
    </source>
</evidence>
<dbReference type="AlphaFoldDB" id="A0A1H0UJQ3"/>
<dbReference type="Proteomes" id="UP000199691">
    <property type="component" value="Unassembled WGS sequence"/>
</dbReference>
<organism evidence="5 6">
    <name type="scientific">Lentzea jiangxiensis</name>
    <dbReference type="NCBI Taxonomy" id="641025"/>
    <lineage>
        <taxon>Bacteria</taxon>
        <taxon>Bacillati</taxon>
        <taxon>Actinomycetota</taxon>
        <taxon>Actinomycetes</taxon>
        <taxon>Pseudonocardiales</taxon>
        <taxon>Pseudonocardiaceae</taxon>
        <taxon>Lentzea</taxon>
    </lineage>
</organism>
<dbReference type="PANTHER" id="PTHR30055">
    <property type="entry name" value="HTH-TYPE TRANSCRIPTIONAL REGULATOR RUTR"/>
    <property type="match status" value="1"/>
</dbReference>
<dbReference type="GO" id="GO:0003700">
    <property type="term" value="F:DNA-binding transcription factor activity"/>
    <property type="evidence" value="ECO:0007669"/>
    <property type="project" value="TreeGrafter"/>
</dbReference>
<feature type="domain" description="HTH tetR-type" evidence="4">
    <location>
        <begin position="11"/>
        <end position="71"/>
    </location>
</feature>
<dbReference type="Gene3D" id="1.10.357.10">
    <property type="entry name" value="Tetracycline Repressor, domain 2"/>
    <property type="match status" value="1"/>
</dbReference>
<protein>
    <submittedName>
        <fullName evidence="5">Regulatory protein, tetR family</fullName>
    </submittedName>
</protein>
<dbReference type="InterPro" id="IPR001647">
    <property type="entry name" value="HTH_TetR"/>
</dbReference>
<feature type="compositionally biased region" description="Polar residues" evidence="3">
    <location>
        <begin position="182"/>
        <end position="200"/>
    </location>
</feature>
<dbReference type="SUPFAM" id="SSF46689">
    <property type="entry name" value="Homeodomain-like"/>
    <property type="match status" value="1"/>
</dbReference>
<keyword evidence="1 2" id="KW-0238">DNA-binding</keyword>
<dbReference type="RefSeq" id="WP_176959965.1">
    <property type="nucleotide sequence ID" value="NZ_FNIX01000012.1"/>
</dbReference>
<evidence type="ECO:0000313" key="5">
    <source>
        <dbReference type="EMBL" id="SDP66394.1"/>
    </source>
</evidence>
<dbReference type="InterPro" id="IPR009057">
    <property type="entry name" value="Homeodomain-like_sf"/>
</dbReference>
<sequence length="200" mass="21522">MPAPGSSVKSDQRRRVVLDAAVACFARKGYYGTTTSEIAERAGISQPYVYRLFASKEALFAGAVLHVSELLSDALTGAGAGTDEAGPPRQAEGVMRAIRSAYSTLIQDRDVMRFLMQASCAVDEPLVAEAVRTCYARQVELVSELLNHDDAAVRHWFGAGMLENVTLTLGLADVDEPWARTLSGQRSRSDSGNSARQVSP</sequence>
<evidence type="ECO:0000256" key="2">
    <source>
        <dbReference type="PROSITE-ProRule" id="PRU00335"/>
    </source>
</evidence>
<evidence type="ECO:0000259" key="4">
    <source>
        <dbReference type="PROSITE" id="PS50977"/>
    </source>
</evidence>
<dbReference type="GO" id="GO:0000976">
    <property type="term" value="F:transcription cis-regulatory region binding"/>
    <property type="evidence" value="ECO:0007669"/>
    <property type="project" value="TreeGrafter"/>
</dbReference>
<accession>A0A1H0UJQ3</accession>
<reference evidence="6" key="1">
    <citation type="submission" date="2016-10" db="EMBL/GenBank/DDBJ databases">
        <authorList>
            <person name="Varghese N."/>
            <person name="Submissions S."/>
        </authorList>
    </citation>
    <scope>NUCLEOTIDE SEQUENCE [LARGE SCALE GENOMIC DNA]</scope>
    <source>
        <strain evidence="6">CGMCC 4.6609</strain>
    </source>
</reference>
<feature type="region of interest" description="Disordered" evidence="3">
    <location>
        <begin position="181"/>
        <end position="200"/>
    </location>
</feature>
<evidence type="ECO:0000256" key="1">
    <source>
        <dbReference type="ARBA" id="ARBA00023125"/>
    </source>
</evidence>
<dbReference type="InterPro" id="IPR050109">
    <property type="entry name" value="HTH-type_TetR-like_transc_reg"/>
</dbReference>
<dbReference type="PANTHER" id="PTHR30055:SF146">
    <property type="entry name" value="HTH-TYPE TRANSCRIPTIONAL DUAL REGULATOR CECR"/>
    <property type="match status" value="1"/>
</dbReference>
<dbReference type="PROSITE" id="PS50977">
    <property type="entry name" value="HTH_TETR_2"/>
    <property type="match status" value="1"/>
</dbReference>
<dbReference type="PRINTS" id="PR00455">
    <property type="entry name" value="HTHTETR"/>
</dbReference>
<dbReference type="Pfam" id="PF00440">
    <property type="entry name" value="TetR_N"/>
    <property type="match status" value="1"/>
</dbReference>
<proteinExistence type="predicted"/>
<keyword evidence="6" id="KW-1185">Reference proteome</keyword>
<feature type="DNA-binding region" description="H-T-H motif" evidence="2">
    <location>
        <begin position="34"/>
        <end position="53"/>
    </location>
</feature>
<name>A0A1H0UJQ3_9PSEU</name>
<gene>
    <name evidence="5" type="ORF">SAMN05421507_11261</name>
</gene>